<keyword evidence="1" id="KW-0472">Membrane</keyword>
<proteinExistence type="predicted"/>
<dbReference type="Proteomes" id="UP000663829">
    <property type="component" value="Unassembled WGS sequence"/>
</dbReference>
<dbReference type="EMBL" id="CAJOBC010076572">
    <property type="protein sequence ID" value="CAF4260551.1"/>
    <property type="molecule type" value="Genomic_DNA"/>
</dbReference>
<evidence type="ECO:0000256" key="1">
    <source>
        <dbReference type="SAM" id="Phobius"/>
    </source>
</evidence>
<protein>
    <submittedName>
        <fullName evidence="2">Uncharacterized protein</fullName>
    </submittedName>
</protein>
<gene>
    <name evidence="2" type="ORF">GPM918_LOCUS31933</name>
    <name evidence="3" type="ORF">SRO942_LOCUS32590</name>
</gene>
<organism evidence="2 4">
    <name type="scientific">Didymodactylos carnosus</name>
    <dbReference type="NCBI Taxonomy" id="1234261"/>
    <lineage>
        <taxon>Eukaryota</taxon>
        <taxon>Metazoa</taxon>
        <taxon>Spiralia</taxon>
        <taxon>Gnathifera</taxon>
        <taxon>Rotifera</taxon>
        <taxon>Eurotatoria</taxon>
        <taxon>Bdelloidea</taxon>
        <taxon>Philodinida</taxon>
        <taxon>Philodinidae</taxon>
        <taxon>Didymodactylos</taxon>
    </lineage>
</organism>
<keyword evidence="4" id="KW-1185">Reference proteome</keyword>
<evidence type="ECO:0000313" key="3">
    <source>
        <dbReference type="EMBL" id="CAF4260551.1"/>
    </source>
</evidence>
<dbReference type="AlphaFoldDB" id="A0A815IS03"/>
<dbReference type="EMBL" id="CAJNOQ010016000">
    <property type="protein sequence ID" value="CAF1372640.1"/>
    <property type="molecule type" value="Genomic_DNA"/>
</dbReference>
<accession>A0A815IS03</accession>
<evidence type="ECO:0000313" key="2">
    <source>
        <dbReference type="EMBL" id="CAF1372640.1"/>
    </source>
</evidence>
<keyword evidence="1" id="KW-1133">Transmembrane helix</keyword>
<comment type="caution">
    <text evidence="2">The sequence shown here is derived from an EMBL/GenBank/DDBJ whole genome shotgun (WGS) entry which is preliminary data.</text>
</comment>
<dbReference type="Proteomes" id="UP000681722">
    <property type="component" value="Unassembled WGS sequence"/>
</dbReference>
<reference evidence="2" key="1">
    <citation type="submission" date="2021-02" db="EMBL/GenBank/DDBJ databases">
        <authorList>
            <person name="Nowell W R."/>
        </authorList>
    </citation>
    <scope>NUCLEOTIDE SEQUENCE</scope>
</reference>
<keyword evidence="1" id="KW-0812">Transmembrane</keyword>
<name>A0A815IS03_9BILA</name>
<sequence length="167" mass="19241">MLAIALLAFLIVLLLIGIALFLRRRQRKKNGSFEMKNGVLANPPTKTSEFEYVEMENMNGKEKNINQQPKRPPNANMTRDYHFGVSTPPVKRLQSEPLTYVTSPNRPIFDDEDDTEGIFHEQPVLLDDETTNNIEAILFDDVKPKGLTTRYSYSSRRVMDNYPNDDF</sequence>
<feature type="transmembrane region" description="Helical" evidence="1">
    <location>
        <begin position="6"/>
        <end position="22"/>
    </location>
</feature>
<evidence type="ECO:0000313" key="4">
    <source>
        <dbReference type="Proteomes" id="UP000663829"/>
    </source>
</evidence>